<evidence type="ECO:0000256" key="3">
    <source>
        <dbReference type="ARBA" id="ARBA00022737"/>
    </source>
</evidence>
<dbReference type="Proteomes" id="UP000683360">
    <property type="component" value="Unassembled WGS sequence"/>
</dbReference>
<organism evidence="8 9">
    <name type="scientific">Mytilus edulis</name>
    <name type="common">Blue mussel</name>
    <dbReference type="NCBI Taxonomy" id="6550"/>
    <lineage>
        <taxon>Eukaryota</taxon>
        <taxon>Metazoa</taxon>
        <taxon>Spiralia</taxon>
        <taxon>Lophotrochozoa</taxon>
        <taxon>Mollusca</taxon>
        <taxon>Bivalvia</taxon>
        <taxon>Autobranchia</taxon>
        <taxon>Pteriomorphia</taxon>
        <taxon>Mytilida</taxon>
        <taxon>Mytiloidea</taxon>
        <taxon>Mytilidae</taxon>
        <taxon>Mytilinae</taxon>
        <taxon>Mytilus</taxon>
    </lineage>
</organism>
<keyword evidence="3" id="KW-0677">Repeat</keyword>
<dbReference type="AlphaFoldDB" id="A0A8S3SGA3"/>
<keyword evidence="5 6" id="KW-0472">Membrane</keyword>
<evidence type="ECO:0000313" key="9">
    <source>
        <dbReference type="Proteomes" id="UP000683360"/>
    </source>
</evidence>
<dbReference type="GO" id="GO:0005262">
    <property type="term" value="F:calcium channel activity"/>
    <property type="evidence" value="ECO:0007669"/>
    <property type="project" value="TreeGrafter"/>
</dbReference>
<protein>
    <recommendedName>
        <fullName evidence="7">Ion transport domain-containing protein</fullName>
    </recommendedName>
</protein>
<dbReference type="PANTHER" id="PTHR10582">
    <property type="entry name" value="TRANSIENT RECEPTOR POTENTIAL ION CHANNEL PROTEIN"/>
    <property type="match status" value="1"/>
</dbReference>
<dbReference type="Gene3D" id="1.25.40.20">
    <property type="entry name" value="Ankyrin repeat-containing domain"/>
    <property type="match status" value="1"/>
</dbReference>
<dbReference type="Pfam" id="PF00520">
    <property type="entry name" value="Ion_trans"/>
    <property type="match status" value="1"/>
</dbReference>
<keyword evidence="9" id="KW-1185">Reference proteome</keyword>
<dbReference type="InterPro" id="IPR024862">
    <property type="entry name" value="TRPV"/>
</dbReference>
<evidence type="ECO:0000256" key="1">
    <source>
        <dbReference type="ARBA" id="ARBA00004141"/>
    </source>
</evidence>
<sequence>MHRQNGCGDTVFHSLVKYSAVYPNKADNVIKMFTYLNQKIGKQNQNHEPHQDQDTDIFLKRDLFVWSLENQDCLTPLQLSAKLGTVEIFQFIINLKNVYSFDSSHDGLFDVKLYDITEIDTVANQHIASITNADESDGKNKKVSHNMVCFFTELIRRVIVGDLLRFAVIISSMLVAFTAGIYAPFVGEVGSEQNTSKYQEAVTEHFDSFGGAMLTMFKLMLGLDDFGVLNEARIPGLAITLYIVFALLTYVLLMNSLIAMMSQTCAVVLEDRYPQWRLQQLSVGLFIEDLFCLSCVRHTFGSTGIEKEICAFDPVTQEVKFYNRYFYRYIHYKQHMLQRKTEKH</sequence>
<feature type="domain" description="Ion transport" evidence="7">
    <location>
        <begin position="159"/>
        <end position="265"/>
    </location>
</feature>
<accession>A0A8S3SGA3</accession>
<feature type="transmembrane region" description="Helical" evidence="6">
    <location>
        <begin position="234"/>
        <end position="253"/>
    </location>
</feature>
<gene>
    <name evidence="8" type="ORF">MEDL_33300</name>
</gene>
<dbReference type="Gene3D" id="1.10.287.70">
    <property type="match status" value="1"/>
</dbReference>
<evidence type="ECO:0000259" key="7">
    <source>
        <dbReference type="Pfam" id="PF00520"/>
    </source>
</evidence>
<dbReference type="PANTHER" id="PTHR10582:SF31">
    <property type="entry name" value="TRANSIENT RECEPTOR POTENTIAL CATION CHANNEL SUBFAMILY V MEMBER 6-LIKE"/>
    <property type="match status" value="1"/>
</dbReference>
<evidence type="ECO:0000256" key="6">
    <source>
        <dbReference type="SAM" id="Phobius"/>
    </source>
</evidence>
<dbReference type="InterPro" id="IPR005821">
    <property type="entry name" value="Ion_trans_dom"/>
</dbReference>
<dbReference type="GO" id="GO:0005886">
    <property type="term" value="C:plasma membrane"/>
    <property type="evidence" value="ECO:0007669"/>
    <property type="project" value="TreeGrafter"/>
</dbReference>
<keyword evidence="2 6" id="KW-0812">Transmembrane</keyword>
<name>A0A8S3SGA3_MYTED</name>
<evidence type="ECO:0000313" key="8">
    <source>
        <dbReference type="EMBL" id="CAG2219787.1"/>
    </source>
</evidence>
<reference evidence="8" key="1">
    <citation type="submission" date="2021-03" db="EMBL/GenBank/DDBJ databases">
        <authorList>
            <person name="Bekaert M."/>
        </authorList>
    </citation>
    <scope>NUCLEOTIDE SEQUENCE</scope>
</reference>
<keyword evidence="4 6" id="KW-1133">Transmembrane helix</keyword>
<evidence type="ECO:0000256" key="5">
    <source>
        <dbReference type="ARBA" id="ARBA00023136"/>
    </source>
</evidence>
<evidence type="ECO:0000256" key="4">
    <source>
        <dbReference type="ARBA" id="ARBA00022989"/>
    </source>
</evidence>
<dbReference type="GO" id="GO:0098703">
    <property type="term" value="P:calcium ion import across plasma membrane"/>
    <property type="evidence" value="ECO:0007669"/>
    <property type="project" value="TreeGrafter"/>
</dbReference>
<feature type="transmembrane region" description="Helical" evidence="6">
    <location>
        <begin position="163"/>
        <end position="185"/>
    </location>
</feature>
<comment type="caution">
    <text evidence="8">The sequence shown here is derived from an EMBL/GenBank/DDBJ whole genome shotgun (WGS) entry which is preliminary data.</text>
</comment>
<evidence type="ECO:0000256" key="2">
    <source>
        <dbReference type="ARBA" id="ARBA00022692"/>
    </source>
</evidence>
<dbReference type="OrthoDB" id="533508at2759"/>
<proteinExistence type="predicted"/>
<dbReference type="InterPro" id="IPR036770">
    <property type="entry name" value="Ankyrin_rpt-contain_sf"/>
</dbReference>
<dbReference type="EMBL" id="CAJPWZ010001641">
    <property type="protein sequence ID" value="CAG2219787.1"/>
    <property type="molecule type" value="Genomic_DNA"/>
</dbReference>
<comment type="subcellular location">
    <subcellularLocation>
        <location evidence="1">Membrane</location>
        <topology evidence="1">Multi-pass membrane protein</topology>
    </subcellularLocation>
</comment>